<reference evidence="2" key="1">
    <citation type="journal article" date="2023" name="bioRxiv">
        <title>Improved chromosome-level genome assembly for marigold (Tagetes erecta).</title>
        <authorList>
            <person name="Jiang F."/>
            <person name="Yuan L."/>
            <person name="Wang S."/>
            <person name="Wang H."/>
            <person name="Xu D."/>
            <person name="Wang A."/>
            <person name="Fan W."/>
        </authorList>
    </citation>
    <scope>NUCLEOTIDE SEQUENCE</scope>
    <source>
        <strain evidence="2">WSJ</strain>
        <tissue evidence="2">Leaf</tissue>
    </source>
</reference>
<organism evidence="2 3">
    <name type="scientific">Tagetes erecta</name>
    <name type="common">African marigold</name>
    <dbReference type="NCBI Taxonomy" id="13708"/>
    <lineage>
        <taxon>Eukaryota</taxon>
        <taxon>Viridiplantae</taxon>
        <taxon>Streptophyta</taxon>
        <taxon>Embryophyta</taxon>
        <taxon>Tracheophyta</taxon>
        <taxon>Spermatophyta</taxon>
        <taxon>Magnoliopsida</taxon>
        <taxon>eudicotyledons</taxon>
        <taxon>Gunneridae</taxon>
        <taxon>Pentapetalae</taxon>
        <taxon>asterids</taxon>
        <taxon>campanulids</taxon>
        <taxon>Asterales</taxon>
        <taxon>Asteraceae</taxon>
        <taxon>Asteroideae</taxon>
        <taxon>Heliantheae alliance</taxon>
        <taxon>Tageteae</taxon>
        <taxon>Tagetes</taxon>
    </lineage>
</organism>
<name>A0AAD8NWP0_TARER</name>
<keyword evidence="3" id="KW-1185">Reference proteome</keyword>
<evidence type="ECO:0000256" key="1">
    <source>
        <dbReference type="SAM" id="MobiDB-lite"/>
    </source>
</evidence>
<evidence type="ECO:0000313" key="3">
    <source>
        <dbReference type="Proteomes" id="UP001229421"/>
    </source>
</evidence>
<comment type="caution">
    <text evidence="2">The sequence shown here is derived from an EMBL/GenBank/DDBJ whole genome shotgun (WGS) entry which is preliminary data.</text>
</comment>
<dbReference type="AlphaFoldDB" id="A0AAD8NWP0"/>
<dbReference type="Proteomes" id="UP001229421">
    <property type="component" value="Unassembled WGS sequence"/>
</dbReference>
<feature type="compositionally biased region" description="Acidic residues" evidence="1">
    <location>
        <begin position="44"/>
        <end position="58"/>
    </location>
</feature>
<accession>A0AAD8NWP0</accession>
<sequence length="66" mass="7351">MRVDLCGHEASLNTGVGANLFLRYNPNVLITKEEMVAKLKCDGEDGGGDNVLDEDEDADRWREIEI</sequence>
<protein>
    <submittedName>
        <fullName evidence="2">Uncharacterized protein</fullName>
    </submittedName>
</protein>
<feature type="region of interest" description="Disordered" evidence="1">
    <location>
        <begin position="44"/>
        <end position="66"/>
    </location>
</feature>
<gene>
    <name evidence="2" type="ORF">QVD17_18742</name>
</gene>
<dbReference type="EMBL" id="JAUHHV010000005">
    <property type="protein sequence ID" value="KAK1423439.1"/>
    <property type="molecule type" value="Genomic_DNA"/>
</dbReference>
<evidence type="ECO:0000313" key="2">
    <source>
        <dbReference type="EMBL" id="KAK1423439.1"/>
    </source>
</evidence>
<proteinExistence type="predicted"/>